<evidence type="ECO:0000259" key="4">
    <source>
        <dbReference type="PROSITE" id="PS51186"/>
    </source>
</evidence>
<dbReference type="SUPFAM" id="SSF55729">
    <property type="entry name" value="Acyl-CoA N-acyltransferases (Nat)"/>
    <property type="match status" value="1"/>
</dbReference>
<evidence type="ECO:0000313" key="6">
    <source>
        <dbReference type="Proteomes" id="UP001240236"/>
    </source>
</evidence>
<dbReference type="GO" id="GO:0005737">
    <property type="term" value="C:cytoplasm"/>
    <property type="evidence" value="ECO:0007669"/>
    <property type="project" value="TreeGrafter"/>
</dbReference>
<keyword evidence="2 5" id="KW-0012">Acyltransferase</keyword>
<comment type="caution">
    <text evidence="5">The sequence shown here is derived from an EMBL/GenBank/DDBJ whole genome shotgun (WGS) entry which is preliminary data.</text>
</comment>
<sequence>MAEITTRPVTVADAPALAALLTANRAHLAPWDPVRPDDYFTVAGQADLIDTGLRTTSILHVILADGEIAGRINLNNVVRGPFQSGNLGYWVDHARTGRGVATAAVRAFTRVVFGEQGLHRMEAGTLVHNHASQRVLTRNGFTPFGLAPRYLRIAGDWQDHRMFQLLAEDQHER</sequence>
<dbReference type="GO" id="GO:0008999">
    <property type="term" value="F:protein-N-terminal-alanine acetyltransferase activity"/>
    <property type="evidence" value="ECO:0007669"/>
    <property type="project" value="UniProtKB-EC"/>
</dbReference>
<proteinExistence type="inferred from homology"/>
<dbReference type="InterPro" id="IPR000182">
    <property type="entry name" value="GNAT_dom"/>
</dbReference>
<keyword evidence="6" id="KW-1185">Reference proteome</keyword>
<comment type="similarity">
    <text evidence="3">Belongs to the acetyltransferase family. RimJ subfamily.</text>
</comment>
<evidence type="ECO:0000256" key="2">
    <source>
        <dbReference type="ARBA" id="ARBA00023315"/>
    </source>
</evidence>
<evidence type="ECO:0000256" key="1">
    <source>
        <dbReference type="ARBA" id="ARBA00022679"/>
    </source>
</evidence>
<gene>
    <name evidence="5" type="ORF">J2S42_006883</name>
</gene>
<dbReference type="AlphaFoldDB" id="A0AAE3W7R2"/>
<dbReference type="PANTHER" id="PTHR43792:SF8">
    <property type="entry name" value="[RIBOSOMAL PROTEIN US5]-ALANINE N-ACETYLTRANSFERASE"/>
    <property type="match status" value="1"/>
</dbReference>
<dbReference type="Gene3D" id="3.40.630.30">
    <property type="match status" value="1"/>
</dbReference>
<dbReference type="Proteomes" id="UP001240236">
    <property type="component" value="Unassembled WGS sequence"/>
</dbReference>
<dbReference type="InterPro" id="IPR051531">
    <property type="entry name" value="N-acetyltransferase"/>
</dbReference>
<organism evidence="5 6">
    <name type="scientific">Catenuloplanes indicus</name>
    <dbReference type="NCBI Taxonomy" id="137267"/>
    <lineage>
        <taxon>Bacteria</taxon>
        <taxon>Bacillati</taxon>
        <taxon>Actinomycetota</taxon>
        <taxon>Actinomycetes</taxon>
        <taxon>Micromonosporales</taxon>
        <taxon>Micromonosporaceae</taxon>
        <taxon>Catenuloplanes</taxon>
    </lineage>
</organism>
<dbReference type="PROSITE" id="PS51186">
    <property type="entry name" value="GNAT"/>
    <property type="match status" value="1"/>
</dbReference>
<dbReference type="EC" id="2.3.1.267" evidence="5"/>
<evidence type="ECO:0000313" key="5">
    <source>
        <dbReference type="EMBL" id="MDQ0370214.1"/>
    </source>
</evidence>
<keyword evidence="1 5" id="KW-0808">Transferase</keyword>
<protein>
    <submittedName>
        <fullName evidence="5">Ribosomal-protein-alanine N-acetyltransferase</fullName>
        <ecNumber evidence="5">2.3.1.267</ecNumber>
    </submittedName>
</protein>
<reference evidence="5 6" key="1">
    <citation type="submission" date="2023-07" db="EMBL/GenBank/DDBJ databases">
        <title>Sequencing the genomes of 1000 actinobacteria strains.</title>
        <authorList>
            <person name="Klenk H.-P."/>
        </authorList>
    </citation>
    <scope>NUCLEOTIDE SEQUENCE [LARGE SCALE GENOMIC DNA]</scope>
    <source>
        <strain evidence="5 6">DSM 44709</strain>
    </source>
</reference>
<feature type="domain" description="N-acetyltransferase" evidence="4">
    <location>
        <begin position="4"/>
        <end position="167"/>
    </location>
</feature>
<name>A0AAE3W7R2_9ACTN</name>
<dbReference type="InterPro" id="IPR016181">
    <property type="entry name" value="Acyl_CoA_acyltransferase"/>
</dbReference>
<dbReference type="Pfam" id="PF13302">
    <property type="entry name" value="Acetyltransf_3"/>
    <property type="match status" value="1"/>
</dbReference>
<dbReference type="RefSeq" id="WP_307246008.1">
    <property type="nucleotide sequence ID" value="NZ_JAUSUZ010000001.1"/>
</dbReference>
<dbReference type="PANTHER" id="PTHR43792">
    <property type="entry name" value="GNAT FAMILY, PUTATIVE (AFU_ORTHOLOGUE AFUA_3G00765)-RELATED-RELATED"/>
    <property type="match status" value="1"/>
</dbReference>
<accession>A0AAE3W7R2</accession>
<evidence type="ECO:0000256" key="3">
    <source>
        <dbReference type="ARBA" id="ARBA00038502"/>
    </source>
</evidence>
<dbReference type="EMBL" id="JAUSUZ010000001">
    <property type="protein sequence ID" value="MDQ0370214.1"/>
    <property type="molecule type" value="Genomic_DNA"/>
</dbReference>